<dbReference type="AlphaFoldDB" id="A0A6P1QVB5"/>
<sequence>MNIEEFRDFCLSLPLATEDMPFGDGVLTFRIHKKIFALVSLAGAPTKVNLKCDPQRALELRETYPEITPGYHMNKKHWNTLLIESLSQDLVKELILHSYHLVGGTHCVGST</sequence>
<accession>A0A6P1QVB5</accession>
<dbReference type="InterPro" id="IPR007351">
    <property type="entry name" value="YjbR"/>
</dbReference>
<dbReference type="PANTHER" id="PTHR35145">
    <property type="entry name" value="CYTOPLASMIC PROTEIN-RELATED"/>
    <property type="match status" value="1"/>
</dbReference>
<dbReference type="GO" id="GO:0003677">
    <property type="term" value="F:DNA binding"/>
    <property type="evidence" value="ECO:0007669"/>
    <property type="project" value="UniProtKB-KW"/>
</dbReference>
<proteinExistence type="predicted"/>
<dbReference type="InterPro" id="IPR038056">
    <property type="entry name" value="YjbR-like_sf"/>
</dbReference>
<protein>
    <submittedName>
        <fullName evidence="1">MmcQ/YjbR family DNA-binding protein</fullName>
    </submittedName>
</protein>
<reference evidence="1 2" key="1">
    <citation type="submission" date="2018-04" db="EMBL/GenBank/DDBJ databases">
        <title>Characteristic and Complete Genome Sequencing of A Novel Member of Infective Endocarditis Causative Bacteria: Bergeyella cardium QL-PH.</title>
        <authorList>
            <person name="Pan H."/>
            <person name="Sun E."/>
            <person name="Zhang Y."/>
        </authorList>
    </citation>
    <scope>NUCLEOTIDE SEQUENCE [LARGE SCALE GENOMIC DNA]</scope>
    <source>
        <strain evidence="1 2">HPQL</strain>
    </source>
</reference>
<evidence type="ECO:0000313" key="2">
    <source>
        <dbReference type="Proteomes" id="UP000464318"/>
    </source>
</evidence>
<dbReference type="Proteomes" id="UP000464318">
    <property type="component" value="Chromosome"/>
</dbReference>
<dbReference type="OrthoDB" id="9789813at2"/>
<keyword evidence="1" id="KW-0238">DNA-binding</keyword>
<dbReference type="Pfam" id="PF04237">
    <property type="entry name" value="YjbR"/>
    <property type="match status" value="1"/>
</dbReference>
<evidence type="ECO:0000313" key="1">
    <source>
        <dbReference type="EMBL" id="QHN65097.1"/>
    </source>
</evidence>
<dbReference type="RefSeq" id="WP_120488286.1">
    <property type="nucleotide sequence ID" value="NZ_CP029149.1"/>
</dbReference>
<organism evidence="1 2">
    <name type="scientific">Bergeyella cardium</name>
    <dbReference type="NCBI Taxonomy" id="1585976"/>
    <lineage>
        <taxon>Bacteria</taxon>
        <taxon>Pseudomonadati</taxon>
        <taxon>Bacteroidota</taxon>
        <taxon>Flavobacteriia</taxon>
        <taxon>Flavobacteriales</taxon>
        <taxon>Weeksellaceae</taxon>
        <taxon>Bergeyella</taxon>
    </lineage>
</organism>
<dbReference type="PANTHER" id="PTHR35145:SF1">
    <property type="entry name" value="CYTOPLASMIC PROTEIN"/>
    <property type="match status" value="1"/>
</dbReference>
<dbReference type="InterPro" id="IPR058532">
    <property type="entry name" value="YjbR/MT2646/Rv2570-like"/>
</dbReference>
<dbReference type="KEGG" id="bcad:DBX24_03905"/>
<dbReference type="Gene3D" id="3.90.1150.30">
    <property type="match status" value="1"/>
</dbReference>
<dbReference type="EMBL" id="CP029149">
    <property type="protein sequence ID" value="QHN65097.1"/>
    <property type="molecule type" value="Genomic_DNA"/>
</dbReference>
<keyword evidence="2" id="KW-1185">Reference proteome</keyword>
<dbReference type="SUPFAM" id="SSF142906">
    <property type="entry name" value="YjbR-like"/>
    <property type="match status" value="1"/>
</dbReference>
<name>A0A6P1QVB5_9FLAO</name>
<gene>
    <name evidence="1" type="ORF">DBX24_03905</name>
</gene>